<keyword evidence="2" id="KW-0723">Serine/threonine-protein kinase</keyword>
<keyword evidence="3" id="KW-0808">Transferase</keyword>
<dbReference type="SUPFAM" id="SSF56112">
    <property type="entry name" value="Protein kinase-like (PK-like)"/>
    <property type="match status" value="1"/>
</dbReference>
<dbReference type="EMBL" id="CP014245">
    <property type="protein sequence ID" value="AMD21504.1"/>
    <property type="molecule type" value="Genomic_DNA"/>
</dbReference>
<reference evidence="11 12" key="1">
    <citation type="submission" date="2016-01" db="EMBL/GenBank/DDBJ databases">
        <title>Genome sequence of the yeast Holleya sinecauda.</title>
        <authorList>
            <person name="Dietrich F.S."/>
        </authorList>
    </citation>
    <scope>NUCLEOTIDE SEQUENCE [LARGE SCALE GENOMIC DNA]</scope>
    <source>
        <strain evidence="11 12">ATCC 58844</strain>
    </source>
</reference>
<keyword evidence="12" id="KW-1185">Reference proteome</keyword>
<feature type="compositionally biased region" description="Polar residues" evidence="9">
    <location>
        <begin position="330"/>
        <end position="342"/>
    </location>
</feature>
<evidence type="ECO:0000256" key="7">
    <source>
        <dbReference type="ARBA" id="ARBA00047899"/>
    </source>
</evidence>
<dbReference type="InterPro" id="IPR024604">
    <property type="entry name" value="GSG2_C"/>
</dbReference>
<feature type="compositionally biased region" description="Low complexity" evidence="9">
    <location>
        <begin position="122"/>
        <end position="147"/>
    </location>
</feature>
<dbReference type="Pfam" id="PF12330">
    <property type="entry name" value="Haspin_kinase"/>
    <property type="match status" value="1"/>
</dbReference>
<dbReference type="STRING" id="45286.A0A0X8HU61"/>
<gene>
    <name evidence="11" type="ORF">AW171_hschr53456</name>
</gene>
<evidence type="ECO:0000256" key="5">
    <source>
        <dbReference type="ARBA" id="ARBA00022777"/>
    </source>
</evidence>
<dbReference type="OrthoDB" id="5327538at2759"/>
<evidence type="ECO:0000313" key="11">
    <source>
        <dbReference type="EMBL" id="AMD21504.1"/>
    </source>
</evidence>
<dbReference type="GO" id="GO:0005524">
    <property type="term" value="F:ATP binding"/>
    <property type="evidence" value="ECO:0007669"/>
    <property type="project" value="UniProtKB-KW"/>
</dbReference>
<evidence type="ECO:0000256" key="9">
    <source>
        <dbReference type="SAM" id="MobiDB-lite"/>
    </source>
</evidence>
<name>A0A0X8HU61_9SACH</name>
<comment type="catalytic activity">
    <reaction evidence="7">
        <text>L-threonyl-[protein] + ATP = O-phospho-L-threonyl-[protein] + ADP + H(+)</text>
        <dbReference type="Rhea" id="RHEA:46608"/>
        <dbReference type="Rhea" id="RHEA-COMP:11060"/>
        <dbReference type="Rhea" id="RHEA-COMP:11605"/>
        <dbReference type="ChEBI" id="CHEBI:15378"/>
        <dbReference type="ChEBI" id="CHEBI:30013"/>
        <dbReference type="ChEBI" id="CHEBI:30616"/>
        <dbReference type="ChEBI" id="CHEBI:61977"/>
        <dbReference type="ChEBI" id="CHEBI:456216"/>
        <dbReference type="EC" id="2.7.11.1"/>
    </reaction>
</comment>
<keyword evidence="6" id="KW-0067">ATP-binding</keyword>
<evidence type="ECO:0000256" key="1">
    <source>
        <dbReference type="ARBA" id="ARBA00012513"/>
    </source>
</evidence>
<feature type="region of interest" description="Disordered" evidence="9">
    <location>
        <begin position="322"/>
        <end position="363"/>
    </location>
</feature>
<feature type="region of interest" description="Disordered" evidence="9">
    <location>
        <begin position="161"/>
        <end position="184"/>
    </location>
</feature>
<organism evidence="11 12">
    <name type="scientific">Eremothecium sinecaudum</name>
    <dbReference type="NCBI Taxonomy" id="45286"/>
    <lineage>
        <taxon>Eukaryota</taxon>
        <taxon>Fungi</taxon>
        <taxon>Dikarya</taxon>
        <taxon>Ascomycota</taxon>
        <taxon>Saccharomycotina</taxon>
        <taxon>Saccharomycetes</taxon>
        <taxon>Saccharomycetales</taxon>
        <taxon>Saccharomycetaceae</taxon>
        <taxon>Eremothecium</taxon>
    </lineage>
</organism>
<dbReference type="GO" id="GO:0035556">
    <property type="term" value="P:intracellular signal transduction"/>
    <property type="evidence" value="ECO:0007669"/>
    <property type="project" value="TreeGrafter"/>
</dbReference>
<dbReference type="RefSeq" id="XP_017988500.1">
    <property type="nucleotide sequence ID" value="XM_018133011.1"/>
</dbReference>
<dbReference type="EC" id="2.7.11.1" evidence="1"/>
<evidence type="ECO:0000256" key="2">
    <source>
        <dbReference type="ARBA" id="ARBA00022527"/>
    </source>
</evidence>
<evidence type="ECO:0000256" key="4">
    <source>
        <dbReference type="ARBA" id="ARBA00022741"/>
    </source>
</evidence>
<evidence type="ECO:0000256" key="8">
    <source>
        <dbReference type="ARBA" id="ARBA00048679"/>
    </source>
</evidence>
<feature type="compositionally biased region" description="Basic and acidic residues" evidence="9">
    <location>
        <begin position="81"/>
        <end position="90"/>
    </location>
</feature>
<dbReference type="PROSITE" id="PS50011">
    <property type="entry name" value="PROTEIN_KINASE_DOM"/>
    <property type="match status" value="1"/>
</dbReference>
<dbReference type="GO" id="GO:0005634">
    <property type="term" value="C:nucleus"/>
    <property type="evidence" value="ECO:0007669"/>
    <property type="project" value="TreeGrafter"/>
</dbReference>
<evidence type="ECO:0000256" key="6">
    <source>
        <dbReference type="ARBA" id="ARBA00022840"/>
    </source>
</evidence>
<dbReference type="Proteomes" id="UP000243052">
    <property type="component" value="Chromosome v"/>
</dbReference>
<dbReference type="AlphaFoldDB" id="A0A0X8HU61"/>
<dbReference type="InterPro" id="IPR000719">
    <property type="entry name" value="Prot_kinase_dom"/>
</dbReference>
<evidence type="ECO:0000259" key="10">
    <source>
        <dbReference type="PROSITE" id="PS50011"/>
    </source>
</evidence>
<sequence>MDFETSFDEYNASNVASKFIALEISDKEDDYDSSVHSMPVSEMEIGNVMDPCATQTSSEDPSVVQLMRVSTQTNASANVETRPKSEDKKKWSFVSVNSSSKKRWSALSFASDIHSKASKRMSAASSSSSAQSTSAPRSSSSMVKRSSTGASLRSLLNKITHTDSTSGEAGNSANSATSTKPGLALSSASVFSPSRTDIMSYIGRKPTINANSFRMPLKTISSNMNRIIRPTTHSTIDETQSTKEDSYSPLTPSRWKFWKSNRAKEDEVDAINIWPNNQPVPLPHMTHTRSKTSLTDLRKSIFSSNNLNDGNRSASTIKHRLSHHSLRKMASQSSLKTMASHSSLKKLRRGSADDSPAISLPIPDQASRDKIRIKLKNSASLISINNGEVSGTPIITDSNEYNKAILNQLLDLCDTKCIQDYDCLPVDMQKISTNYVYLNPSDDTIYKILPFSAGDDTLIGKDTLLKELQLQRLISGTPGFIQLLNCGVYKKQEDESIYLVLHMKNHGSPLSETKDFTFPQLQDILAQCFRALYVAESKFQFEHRYLTTEHILLDKQGNITICDYRLSRASHAENCWFTRLDNPLFFQGPKDYNYVLQWMRSTMNSHTWHLHHPRTNLYWLHYIANWLLTTCKEISPERPKLEKLYASLDPTQKRKRWNRSDSILENCGDLLCQR</sequence>
<protein>
    <recommendedName>
        <fullName evidence="1">non-specific serine/threonine protein kinase</fullName>
        <ecNumber evidence="1">2.7.11.1</ecNumber>
    </recommendedName>
</protein>
<feature type="domain" description="Protein kinase" evidence="10">
    <location>
        <begin position="378"/>
        <end position="674"/>
    </location>
</feature>
<accession>A0A0X8HU61</accession>
<comment type="catalytic activity">
    <reaction evidence="8">
        <text>L-seryl-[protein] + ATP = O-phospho-L-seryl-[protein] + ADP + H(+)</text>
        <dbReference type="Rhea" id="RHEA:17989"/>
        <dbReference type="Rhea" id="RHEA-COMP:9863"/>
        <dbReference type="Rhea" id="RHEA-COMP:11604"/>
        <dbReference type="ChEBI" id="CHEBI:15378"/>
        <dbReference type="ChEBI" id="CHEBI:29999"/>
        <dbReference type="ChEBI" id="CHEBI:30616"/>
        <dbReference type="ChEBI" id="CHEBI:83421"/>
        <dbReference type="ChEBI" id="CHEBI:456216"/>
        <dbReference type="EC" id="2.7.11.1"/>
    </reaction>
</comment>
<keyword evidence="5" id="KW-0418">Kinase</keyword>
<evidence type="ECO:0000256" key="3">
    <source>
        <dbReference type="ARBA" id="ARBA00022679"/>
    </source>
</evidence>
<keyword evidence="4" id="KW-0547">Nucleotide-binding</keyword>
<dbReference type="GO" id="GO:0000278">
    <property type="term" value="P:mitotic cell cycle"/>
    <property type="evidence" value="ECO:0007669"/>
    <property type="project" value="TreeGrafter"/>
</dbReference>
<proteinExistence type="predicted"/>
<evidence type="ECO:0000313" key="12">
    <source>
        <dbReference type="Proteomes" id="UP000243052"/>
    </source>
</evidence>
<dbReference type="PANTHER" id="PTHR24419">
    <property type="entry name" value="INTERLEUKIN-1 RECEPTOR-ASSOCIATED KINASE"/>
    <property type="match status" value="1"/>
</dbReference>
<dbReference type="PANTHER" id="PTHR24419:SF18">
    <property type="entry name" value="SERINE_THREONINE-PROTEIN KINASE HASPIN"/>
    <property type="match status" value="1"/>
</dbReference>
<dbReference type="GO" id="GO:0005737">
    <property type="term" value="C:cytoplasm"/>
    <property type="evidence" value="ECO:0007669"/>
    <property type="project" value="TreeGrafter"/>
</dbReference>
<feature type="region of interest" description="Disordered" evidence="9">
    <location>
        <begin position="122"/>
        <end position="149"/>
    </location>
</feature>
<dbReference type="Gene3D" id="1.10.510.10">
    <property type="entry name" value="Transferase(Phosphotransferase) domain 1"/>
    <property type="match status" value="1"/>
</dbReference>
<dbReference type="GeneID" id="28724794"/>
<dbReference type="GO" id="GO:0072354">
    <property type="term" value="F:histone H3T3 kinase activity"/>
    <property type="evidence" value="ECO:0007669"/>
    <property type="project" value="TreeGrafter"/>
</dbReference>
<dbReference type="InterPro" id="IPR011009">
    <property type="entry name" value="Kinase-like_dom_sf"/>
</dbReference>
<dbReference type="SMART" id="SM01331">
    <property type="entry name" value="DUF3635"/>
    <property type="match status" value="1"/>
</dbReference>
<feature type="region of interest" description="Disordered" evidence="9">
    <location>
        <begin position="71"/>
        <end position="92"/>
    </location>
</feature>